<proteinExistence type="inferred from homology"/>
<evidence type="ECO:0000256" key="10">
    <source>
        <dbReference type="PROSITE-ProRule" id="PRU01360"/>
    </source>
</evidence>
<gene>
    <name evidence="14" type="ORF">FHS79_001451</name>
</gene>
<keyword evidence="8 14" id="KW-0675">Receptor</keyword>
<dbReference type="EMBL" id="JACIIV010000009">
    <property type="protein sequence ID" value="MBB6227285.1"/>
    <property type="molecule type" value="Genomic_DNA"/>
</dbReference>
<evidence type="ECO:0000256" key="3">
    <source>
        <dbReference type="ARBA" id="ARBA00022452"/>
    </source>
</evidence>
<dbReference type="InterPro" id="IPR037066">
    <property type="entry name" value="Plug_dom_sf"/>
</dbReference>
<feature type="domain" description="TonB-dependent receptor-like beta-barrel" evidence="12">
    <location>
        <begin position="229"/>
        <end position="639"/>
    </location>
</feature>
<evidence type="ECO:0000313" key="14">
    <source>
        <dbReference type="EMBL" id="MBB6227285.1"/>
    </source>
</evidence>
<dbReference type="GO" id="GO:0015344">
    <property type="term" value="F:siderophore uptake transmembrane transporter activity"/>
    <property type="evidence" value="ECO:0007669"/>
    <property type="project" value="TreeGrafter"/>
</dbReference>
<dbReference type="InterPro" id="IPR012910">
    <property type="entry name" value="Plug_dom"/>
</dbReference>
<evidence type="ECO:0000313" key="15">
    <source>
        <dbReference type="Proteomes" id="UP000538147"/>
    </source>
</evidence>
<dbReference type="Gene3D" id="2.40.170.20">
    <property type="entry name" value="TonB-dependent receptor, beta-barrel domain"/>
    <property type="match status" value="1"/>
</dbReference>
<organism evidence="14 15">
    <name type="scientific">Polymorphobacter multimanifer</name>
    <dbReference type="NCBI Taxonomy" id="1070431"/>
    <lineage>
        <taxon>Bacteria</taxon>
        <taxon>Pseudomonadati</taxon>
        <taxon>Pseudomonadota</taxon>
        <taxon>Alphaproteobacteria</taxon>
        <taxon>Sphingomonadales</taxon>
        <taxon>Sphingosinicellaceae</taxon>
        <taxon>Polymorphobacter</taxon>
    </lineage>
</organism>
<comment type="subcellular location">
    <subcellularLocation>
        <location evidence="1 10">Cell outer membrane</location>
        <topology evidence="1 10">Multi-pass membrane protein</topology>
    </subcellularLocation>
</comment>
<evidence type="ECO:0000256" key="11">
    <source>
        <dbReference type="RuleBase" id="RU003357"/>
    </source>
</evidence>
<keyword evidence="5" id="KW-0732">Signal</keyword>
<protein>
    <submittedName>
        <fullName evidence="14">Outer membrane receptor protein involved in Fe transport</fullName>
    </submittedName>
</protein>
<dbReference type="PANTHER" id="PTHR30069">
    <property type="entry name" value="TONB-DEPENDENT OUTER MEMBRANE RECEPTOR"/>
    <property type="match status" value="1"/>
</dbReference>
<keyword evidence="6 11" id="KW-0798">TonB box</keyword>
<dbReference type="Gene3D" id="2.170.130.10">
    <property type="entry name" value="TonB-dependent receptor, plug domain"/>
    <property type="match status" value="1"/>
</dbReference>
<evidence type="ECO:0000259" key="12">
    <source>
        <dbReference type="Pfam" id="PF00593"/>
    </source>
</evidence>
<keyword evidence="15" id="KW-1185">Reference proteome</keyword>
<keyword evidence="2 10" id="KW-0813">Transport</keyword>
<evidence type="ECO:0000256" key="4">
    <source>
        <dbReference type="ARBA" id="ARBA00022692"/>
    </source>
</evidence>
<evidence type="ECO:0000256" key="9">
    <source>
        <dbReference type="ARBA" id="ARBA00023237"/>
    </source>
</evidence>
<keyword evidence="9 10" id="KW-0998">Cell outer membrane</keyword>
<dbReference type="AlphaFoldDB" id="A0A841LBU2"/>
<keyword evidence="4 10" id="KW-0812">Transmembrane</keyword>
<accession>A0A841LBU2</accession>
<dbReference type="RefSeq" id="WP_184197578.1">
    <property type="nucleotide sequence ID" value="NZ_JACIIV010000009.1"/>
</dbReference>
<dbReference type="Proteomes" id="UP000538147">
    <property type="component" value="Unassembled WGS sequence"/>
</dbReference>
<dbReference type="InterPro" id="IPR000531">
    <property type="entry name" value="Beta-barrel_TonB"/>
</dbReference>
<comment type="similarity">
    <text evidence="10 11">Belongs to the TonB-dependent receptor family.</text>
</comment>
<evidence type="ECO:0000256" key="6">
    <source>
        <dbReference type="ARBA" id="ARBA00023077"/>
    </source>
</evidence>
<evidence type="ECO:0000256" key="7">
    <source>
        <dbReference type="ARBA" id="ARBA00023136"/>
    </source>
</evidence>
<dbReference type="InterPro" id="IPR036942">
    <property type="entry name" value="Beta-barrel_TonB_sf"/>
</dbReference>
<feature type="domain" description="TonB-dependent receptor plug" evidence="13">
    <location>
        <begin position="30"/>
        <end position="137"/>
    </location>
</feature>
<dbReference type="GO" id="GO:0009279">
    <property type="term" value="C:cell outer membrane"/>
    <property type="evidence" value="ECO:0007669"/>
    <property type="project" value="UniProtKB-SubCell"/>
</dbReference>
<name>A0A841LBU2_9SPHN</name>
<evidence type="ECO:0000259" key="13">
    <source>
        <dbReference type="Pfam" id="PF07715"/>
    </source>
</evidence>
<keyword evidence="3 10" id="KW-1134">Transmembrane beta strand</keyword>
<evidence type="ECO:0000256" key="5">
    <source>
        <dbReference type="ARBA" id="ARBA00022729"/>
    </source>
</evidence>
<dbReference type="InterPro" id="IPR039426">
    <property type="entry name" value="TonB-dep_rcpt-like"/>
</dbReference>
<sequence length="670" mass="69179">MDALPPSPPAIEIVVTGRPLPMAAGAAAYSSLTLTPERLAGTASGRLEDALRDIAGLSSFRRTDSRSANPTSQGLTLRALGGNAASRALVLLDGVPIADPFAGYLPFAAIDPARLASARITRGGGGGAFGAGAVAGTLELTSAGPELLSPVSLSAAYGSRDSIEASAGLAVPLSGGFVTANLRHDQGDGFFLVPESQRGPIDIAARYRSTGGSLRAVVPAGPDTEVQASFRAFTDERTRGLDLVTSSSEGADASLRIIHRGEWAVDALAFVQARNFTSTFAAVAADRRSATPSLDQFKTPATGLGARLEVRPPLPFDLQLGIDWRRNTGTTNEFFRFAGGRYDGLREAGGTTSTAGAYAEASIDVSPALTLTAGGRVDRWHIAEGRLIESVIGGGAITQSLLTPSRSGTRGTARTGLILKPVDTLSLRAAAYTGFRLPTPNELYRPFRVGADATAANPALGLERAAGVEAGLDWQPIPAARLAITGFVNRLDGAISNVTLARGPGTFPQVGFVSAAGSYRQRTNLDRVDTRGFEADASLTAAGFTATLSAAYADARVRASGPALSLDGLRPAQSPTTSVSGTLAWAGGPVGLSTTVRHTAAAFEDDQNLRRLPPATTLDAGARLALGRRLALTLRGENLTDTEVVSGIANNGILDLAQPRTIWVGLSFTG</sequence>
<dbReference type="PROSITE" id="PS52016">
    <property type="entry name" value="TONB_DEPENDENT_REC_3"/>
    <property type="match status" value="1"/>
</dbReference>
<evidence type="ECO:0000256" key="8">
    <source>
        <dbReference type="ARBA" id="ARBA00023170"/>
    </source>
</evidence>
<dbReference type="SUPFAM" id="SSF56935">
    <property type="entry name" value="Porins"/>
    <property type="match status" value="1"/>
</dbReference>
<dbReference type="PANTHER" id="PTHR30069:SF29">
    <property type="entry name" value="HEMOGLOBIN AND HEMOGLOBIN-HAPTOGLOBIN-BINDING PROTEIN 1-RELATED"/>
    <property type="match status" value="1"/>
</dbReference>
<dbReference type="Pfam" id="PF07715">
    <property type="entry name" value="Plug"/>
    <property type="match status" value="1"/>
</dbReference>
<keyword evidence="7 10" id="KW-0472">Membrane</keyword>
<comment type="caution">
    <text evidence="14">The sequence shown here is derived from an EMBL/GenBank/DDBJ whole genome shotgun (WGS) entry which is preliminary data.</text>
</comment>
<evidence type="ECO:0000256" key="1">
    <source>
        <dbReference type="ARBA" id="ARBA00004571"/>
    </source>
</evidence>
<dbReference type="Pfam" id="PF00593">
    <property type="entry name" value="TonB_dep_Rec_b-barrel"/>
    <property type="match status" value="1"/>
</dbReference>
<dbReference type="GO" id="GO:0044718">
    <property type="term" value="P:siderophore transmembrane transport"/>
    <property type="evidence" value="ECO:0007669"/>
    <property type="project" value="TreeGrafter"/>
</dbReference>
<reference evidence="14 15" key="1">
    <citation type="submission" date="2020-08" db="EMBL/GenBank/DDBJ databases">
        <title>Genomic Encyclopedia of Type Strains, Phase IV (KMG-IV): sequencing the most valuable type-strain genomes for metagenomic binning, comparative biology and taxonomic classification.</title>
        <authorList>
            <person name="Goeker M."/>
        </authorList>
    </citation>
    <scope>NUCLEOTIDE SEQUENCE [LARGE SCALE GENOMIC DNA]</scope>
    <source>
        <strain evidence="14 15">DSM 102189</strain>
    </source>
</reference>
<evidence type="ECO:0000256" key="2">
    <source>
        <dbReference type="ARBA" id="ARBA00022448"/>
    </source>
</evidence>